<evidence type="ECO:0000256" key="5">
    <source>
        <dbReference type="SAM" id="Phobius"/>
    </source>
</evidence>
<dbReference type="RefSeq" id="WP_137451161.1">
    <property type="nucleotide sequence ID" value="NZ_SZZH01000006.1"/>
</dbReference>
<dbReference type="AlphaFoldDB" id="A0A4U6QA19"/>
<feature type="transmembrane region" description="Helical" evidence="5">
    <location>
        <begin position="75"/>
        <end position="93"/>
    </location>
</feature>
<protein>
    <recommendedName>
        <fullName evidence="6">Integral membrane bound transporter domain-containing protein</fullName>
    </recommendedName>
</protein>
<keyword evidence="8" id="KW-1185">Reference proteome</keyword>
<organism evidence="7 8">
    <name type="scientific">Nakamurella flava</name>
    <dbReference type="NCBI Taxonomy" id="2576308"/>
    <lineage>
        <taxon>Bacteria</taxon>
        <taxon>Bacillati</taxon>
        <taxon>Actinomycetota</taxon>
        <taxon>Actinomycetes</taxon>
        <taxon>Nakamurellales</taxon>
        <taxon>Nakamurellaceae</taxon>
        <taxon>Nakamurella</taxon>
    </lineage>
</organism>
<evidence type="ECO:0000256" key="2">
    <source>
        <dbReference type="ARBA" id="ARBA00022692"/>
    </source>
</evidence>
<name>A0A4U6QA19_9ACTN</name>
<evidence type="ECO:0000256" key="3">
    <source>
        <dbReference type="ARBA" id="ARBA00022989"/>
    </source>
</evidence>
<gene>
    <name evidence="7" type="ORF">FDO65_18140</name>
</gene>
<dbReference type="GO" id="GO:0016020">
    <property type="term" value="C:membrane"/>
    <property type="evidence" value="ECO:0007669"/>
    <property type="project" value="UniProtKB-SubCell"/>
</dbReference>
<dbReference type="EMBL" id="SZZH01000006">
    <property type="protein sequence ID" value="TKV56774.1"/>
    <property type="molecule type" value="Genomic_DNA"/>
</dbReference>
<feature type="transmembrane region" description="Helical" evidence="5">
    <location>
        <begin position="124"/>
        <end position="141"/>
    </location>
</feature>
<evidence type="ECO:0000313" key="8">
    <source>
        <dbReference type="Proteomes" id="UP000306985"/>
    </source>
</evidence>
<evidence type="ECO:0000259" key="6">
    <source>
        <dbReference type="Pfam" id="PF13515"/>
    </source>
</evidence>
<reference evidence="7 8" key="1">
    <citation type="submission" date="2019-05" db="EMBL/GenBank/DDBJ databases">
        <title>Nakamurella sp. N5BH11, whole genome shotgun sequence.</title>
        <authorList>
            <person name="Tuo L."/>
        </authorList>
    </citation>
    <scope>NUCLEOTIDE SEQUENCE [LARGE SCALE GENOMIC DNA]</scope>
    <source>
        <strain evidence="7 8">N5BH11</strain>
    </source>
</reference>
<dbReference type="Pfam" id="PF13515">
    <property type="entry name" value="FUSC_2"/>
    <property type="match status" value="1"/>
</dbReference>
<feature type="transmembrane region" description="Helical" evidence="5">
    <location>
        <begin position="153"/>
        <end position="171"/>
    </location>
</feature>
<evidence type="ECO:0000256" key="1">
    <source>
        <dbReference type="ARBA" id="ARBA00004141"/>
    </source>
</evidence>
<keyword evidence="3 5" id="KW-1133">Transmembrane helix</keyword>
<comment type="caution">
    <text evidence="7">The sequence shown here is derived from an EMBL/GenBank/DDBJ whole genome shotgun (WGS) entry which is preliminary data.</text>
</comment>
<keyword evidence="4 5" id="KW-0472">Membrane</keyword>
<feature type="domain" description="Integral membrane bound transporter" evidence="6">
    <location>
        <begin position="46"/>
        <end position="166"/>
    </location>
</feature>
<evidence type="ECO:0000256" key="4">
    <source>
        <dbReference type="ARBA" id="ARBA00023136"/>
    </source>
</evidence>
<accession>A0A4U6QA19</accession>
<comment type="subcellular location">
    <subcellularLocation>
        <location evidence="1">Membrane</location>
        <topology evidence="1">Multi-pass membrane protein</topology>
    </subcellularLocation>
</comment>
<sequence>MSIRPDPAPSGSRPYQVRPRSWSAVASDIGRTLVAALIAWELCRRLGSPPSPIYAVIVPVLTMRTDPFASFDVSLTRIVGVLLGVTLGLAALHVLPPTLLTLGLLLLVGLGLGSIRWGSRGPGATVNAQVALSALLVFAAADADPHTYAWDRLWETVVGAVVTVVVALLLVPPNPVRAATGELAALAAGMAEVVTRVTTTDAGGSGRLVADAADLSIRAEQLADDVRRAGRTGRVAPTHLRHRAAVRMLLPRADLARSVGHQLTALATTVDDLAGREVYDRRWPVVREQAGAVTEPLGAAIAAALTGADCRAEAERAGAALLTFRQAQPDPVAVLLRNPMRRVLDRLAAFAGLPLLDMRSMEEIIDPVSRRLPFDGSR</sequence>
<keyword evidence="2 5" id="KW-0812">Transmembrane</keyword>
<feature type="transmembrane region" description="Helical" evidence="5">
    <location>
        <begin position="99"/>
        <end position="117"/>
    </location>
</feature>
<dbReference type="InterPro" id="IPR049453">
    <property type="entry name" value="Memb_transporter_dom"/>
</dbReference>
<dbReference type="Proteomes" id="UP000306985">
    <property type="component" value="Unassembled WGS sequence"/>
</dbReference>
<proteinExistence type="predicted"/>
<evidence type="ECO:0000313" key="7">
    <source>
        <dbReference type="EMBL" id="TKV56774.1"/>
    </source>
</evidence>